<gene>
    <name evidence="2" type="ORF">BECKSD772D_GA0070982_10546</name>
</gene>
<evidence type="ECO:0000313" key="2">
    <source>
        <dbReference type="EMBL" id="VFK79549.1"/>
    </source>
</evidence>
<accession>A0A451BMM0</accession>
<dbReference type="AlphaFoldDB" id="A0A451BMM0"/>
<protein>
    <submittedName>
        <fullName evidence="2">Uncharacterized protein</fullName>
    </submittedName>
</protein>
<proteinExistence type="predicted"/>
<feature type="compositionally biased region" description="Polar residues" evidence="1">
    <location>
        <begin position="138"/>
        <end position="147"/>
    </location>
</feature>
<sequence>MLLDLIRGSSFPISARFCVKYSDPAKASYPARLVTRRSRSAAKAREARISSCSSSGCSSRIRSMDISLSCEELVLPATGTKCLALIFQWATRWVLRNTCHGLNHKASRLDVLWGTTYNLCKSKRITPRKGYSGRSRPTPETGTSINGGNWPLAATGREWRKPLSYPLPIKHEVDAEKYT</sequence>
<feature type="region of interest" description="Disordered" evidence="1">
    <location>
        <begin position="128"/>
        <end position="149"/>
    </location>
</feature>
<dbReference type="EMBL" id="CAADHB010000054">
    <property type="protein sequence ID" value="VFK79549.1"/>
    <property type="molecule type" value="Genomic_DNA"/>
</dbReference>
<organism evidence="2">
    <name type="scientific">Candidatus Kentrum sp. SD</name>
    <dbReference type="NCBI Taxonomy" id="2126332"/>
    <lineage>
        <taxon>Bacteria</taxon>
        <taxon>Pseudomonadati</taxon>
        <taxon>Pseudomonadota</taxon>
        <taxon>Gammaproteobacteria</taxon>
        <taxon>Candidatus Kentrum</taxon>
    </lineage>
</organism>
<name>A0A451BMM0_9GAMM</name>
<reference evidence="2" key="1">
    <citation type="submission" date="2019-02" db="EMBL/GenBank/DDBJ databases">
        <authorList>
            <person name="Gruber-Vodicka R. H."/>
            <person name="Seah K. B. B."/>
        </authorList>
    </citation>
    <scope>NUCLEOTIDE SEQUENCE</scope>
    <source>
        <strain evidence="2">BECK_S127</strain>
    </source>
</reference>
<evidence type="ECO:0000256" key="1">
    <source>
        <dbReference type="SAM" id="MobiDB-lite"/>
    </source>
</evidence>